<feature type="compositionally biased region" description="Low complexity" evidence="5">
    <location>
        <begin position="30"/>
        <end position="42"/>
    </location>
</feature>
<sequence length="337" mass="35704">MNLKKNLRGLIVALVGLFTLAACSSGAGASAPAASPSESSSGQWSYTDDTGKTVTLPTKPTKVAGFADQVLTLMSYGVKPVAVFGRVDVKTDPRFAGVDLTGVTILGNAYGEIDLEALAEVAPDLIVTGVYPSDRQGTIDTTQPYYGMKDLEQQKKIEAISQVVAIKVGGEGIKVIESGAKLALALGADQAKVDADRATFEAAEAKLSAAAKSTDIEVTEMYADADGIYLVKPEDEPQTQLYKSLGVKLTELKPDGDYYWDIYSWENAGKTMTGDVILLSVEGYQVDDLKKQATFAKHPALVAGQVYPNPYIAMNYSAQAAAMDTLTGYLTSAKKVA</sequence>
<keyword evidence="9" id="KW-1185">Reference proteome</keyword>
<evidence type="ECO:0000313" key="8">
    <source>
        <dbReference type="EMBL" id="SPD86359.1"/>
    </source>
</evidence>
<accession>A0A2N9JFQ8</accession>
<evidence type="ECO:0000256" key="6">
    <source>
        <dbReference type="SAM" id="SignalP"/>
    </source>
</evidence>
<dbReference type="OrthoDB" id="7941913at2"/>
<feature type="chain" id="PRO_5014802707" evidence="6">
    <location>
        <begin position="30"/>
        <end position="337"/>
    </location>
</feature>
<dbReference type="SUPFAM" id="SSF53807">
    <property type="entry name" value="Helical backbone' metal receptor"/>
    <property type="match status" value="1"/>
</dbReference>
<keyword evidence="3" id="KW-0813">Transport</keyword>
<dbReference type="GO" id="GO:0030288">
    <property type="term" value="C:outer membrane-bounded periplasmic space"/>
    <property type="evidence" value="ECO:0007669"/>
    <property type="project" value="TreeGrafter"/>
</dbReference>
<evidence type="ECO:0000256" key="4">
    <source>
        <dbReference type="ARBA" id="ARBA00022729"/>
    </source>
</evidence>
<evidence type="ECO:0000256" key="3">
    <source>
        <dbReference type="ARBA" id="ARBA00022448"/>
    </source>
</evidence>
<evidence type="ECO:0000256" key="1">
    <source>
        <dbReference type="ARBA" id="ARBA00004196"/>
    </source>
</evidence>
<evidence type="ECO:0000256" key="5">
    <source>
        <dbReference type="SAM" id="MobiDB-lite"/>
    </source>
</evidence>
<protein>
    <submittedName>
        <fullName evidence="8">ABC-type Fe3+-hydroxamate transport system periplasmic component-like protein</fullName>
    </submittedName>
</protein>
<evidence type="ECO:0000256" key="2">
    <source>
        <dbReference type="ARBA" id="ARBA00008814"/>
    </source>
</evidence>
<evidence type="ECO:0000313" key="9">
    <source>
        <dbReference type="Proteomes" id="UP000238164"/>
    </source>
</evidence>
<feature type="domain" description="Fe/B12 periplasmic-binding" evidence="7">
    <location>
        <begin position="107"/>
        <end position="307"/>
    </location>
</feature>
<dbReference type="EMBL" id="LT985188">
    <property type="protein sequence ID" value="SPD86359.1"/>
    <property type="molecule type" value="Genomic_DNA"/>
</dbReference>
<dbReference type="Pfam" id="PF01497">
    <property type="entry name" value="Peripla_BP_2"/>
    <property type="match status" value="1"/>
</dbReference>
<dbReference type="RefSeq" id="WP_105185373.1">
    <property type="nucleotide sequence ID" value="NZ_BAAAGO010000018.1"/>
</dbReference>
<proteinExistence type="inferred from homology"/>
<comment type="subcellular location">
    <subcellularLocation>
        <location evidence="1">Cell envelope</location>
    </subcellularLocation>
</comment>
<comment type="similarity">
    <text evidence="2">Belongs to the bacterial solute-binding protein 8 family.</text>
</comment>
<dbReference type="InterPro" id="IPR051313">
    <property type="entry name" value="Bact_iron-sidero_bind"/>
</dbReference>
<reference evidence="8 9" key="1">
    <citation type="submission" date="2018-02" db="EMBL/GenBank/DDBJ databases">
        <authorList>
            <person name="Cohen D.B."/>
            <person name="Kent A.D."/>
        </authorList>
    </citation>
    <scope>NUCLEOTIDE SEQUENCE [LARGE SCALE GENOMIC DNA]</scope>
    <source>
        <strain evidence="8">1</strain>
    </source>
</reference>
<keyword evidence="4 6" id="KW-0732">Signal</keyword>
<gene>
    <name evidence="8" type="ORF">MPLG2_1323</name>
</gene>
<dbReference type="PANTHER" id="PTHR30532:SF24">
    <property type="entry name" value="FERRIC ENTEROBACTIN-BINDING PERIPLASMIC PROTEIN FEPB"/>
    <property type="match status" value="1"/>
</dbReference>
<feature type="region of interest" description="Disordered" evidence="5">
    <location>
        <begin position="30"/>
        <end position="53"/>
    </location>
</feature>
<dbReference type="InterPro" id="IPR002491">
    <property type="entry name" value="ABC_transptr_periplasmic_BD"/>
</dbReference>
<dbReference type="Proteomes" id="UP000238164">
    <property type="component" value="Chromosome 1"/>
</dbReference>
<evidence type="ECO:0000259" key="7">
    <source>
        <dbReference type="Pfam" id="PF01497"/>
    </source>
</evidence>
<feature type="signal peptide" evidence="6">
    <location>
        <begin position="1"/>
        <end position="29"/>
    </location>
</feature>
<organism evidence="8 9">
    <name type="scientific">Micropruina glycogenica</name>
    <dbReference type="NCBI Taxonomy" id="75385"/>
    <lineage>
        <taxon>Bacteria</taxon>
        <taxon>Bacillati</taxon>
        <taxon>Actinomycetota</taxon>
        <taxon>Actinomycetes</taxon>
        <taxon>Propionibacteriales</taxon>
        <taxon>Nocardioidaceae</taxon>
        <taxon>Micropruina</taxon>
    </lineage>
</organism>
<dbReference type="PROSITE" id="PS51257">
    <property type="entry name" value="PROKAR_LIPOPROTEIN"/>
    <property type="match status" value="1"/>
</dbReference>
<dbReference type="Gene3D" id="3.40.50.1980">
    <property type="entry name" value="Nitrogenase molybdenum iron protein domain"/>
    <property type="match status" value="2"/>
</dbReference>
<dbReference type="KEGG" id="mgg:MPLG2_1323"/>
<dbReference type="AlphaFoldDB" id="A0A2N9JFQ8"/>
<dbReference type="GO" id="GO:1901678">
    <property type="term" value="P:iron coordination entity transport"/>
    <property type="evidence" value="ECO:0007669"/>
    <property type="project" value="UniProtKB-ARBA"/>
</dbReference>
<dbReference type="PANTHER" id="PTHR30532">
    <property type="entry name" value="IRON III DICITRATE-BINDING PERIPLASMIC PROTEIN"/>
    <property type="match status" value="1"/>
</dbReference>
<name>A0A2N9JFQ8_9ACTN</name>